<sequence length="108" mass="10952">MTPRSVSLLCALLAIGSNAAFAGQEPVSFGAPVAAAQLSDLRGGTDTTVNDIRLRGTTAGNSATNVQTGTNTITAGAFGQMNGIPVVIQNTGANVLIQNSLILNLRLQ</sequence>
<protein>
    <submittedName>
        <fullName evidence="2">Uncharacterized protein</fullName>
    </submittedName>
</protein>
<accession>A0A934TS32</accession>
<reference evidence="2" key="1">
    <citation type="journal article" date="2012" name="J. Microbiol. Biotechnol.">
        <title>Ramlibacter ginsenosidimutans sp. nov., with ginsenoside-converting activity.</title>
        <authorList>
            <person name="Wang L."/>
            <person name="An D.S."/>
            <person name="Kim S.G."/>
            <person name="Jin F.X."/>
            <person name="Kim S.C."/>
            <person name="Lee S.T."/>
            <person name="Im W.T."/>
        </authorList>
    </citation>
    <scope>NUCLEOTIDE SEQUENCE</scope>
    <source>
        <strain evidence="2">KACC 17527</strain>
    </source>
</reference>
<keyword evidence="3" id="KW-1185">Reference proteome</keyword>
<name>A0A934TS32_9BURK</name>
<dbReference type="RefSeq" id="WP_201169493.1">
    <property type="nucleotide sequence ID" value="NZ_JAEPWM010000003.1"/>
</dbReference>
<keyword evidence="1" id="KW-0732">Signal</keyword>
<evidence type="ECO:0000256" key="1">
    <source>
        <dbReference type="SAM" id="SignalP"/>
    </source>
</evidence>
<proteinExistence type="predicted"/>
<comment type="caution">
    <text evidence="2">The sequence shown here is derived from an EMBL/GenBank/DDBJ whole genome shotgun (WGS) entry which is preliminary data.</text>
</comment>
<gene>
    <name evidence="2" type="ORF">JJB11_09875</name>
</gene>
<dbReference type="Proteomes" id="UP000630528">
    <property type="component" value="Unassembled WGS sequence"/>
</dbReference>
<feature type="signal peptide" evidence="1">
    <location>
        <begin position="1"/>
        <end position="22"/>
    </location>
</feature>
<organism evidence="2 3">
    <name type="scientific">Ramlibacter ginsenosidimutans</name>
    <dbReference type="NCBI Taxonomy" id="502333"/>
    <lineage>
        <taxon>Bacteria</taxon>
        <taxon>Pseudomonadati</taxon>
        <taxon>Pseudomonadota</taxon>
        <taxon>Betaproteobacteria</taxon>
        <taxon>Burkholderiales</taxon>
        <taxon>Comamonadaceae</taxon>
        <taxon>Ramlibacter</taxon>
    </lineage>
</organism>
<feature type="chain" id="PRO_5036820358" evidence="1">
    <location>
        <begin position="23"/>
        <end position="108"/>
    </location>
</feature>
<evidence type="ECO:0000313" key="3">
    <source>
        <dbReference type="Proteomes" id="UP000630528"/>
    </source>
</evidence>
<dbReference type="EMBL" id="JAEPWM010000003">
    <property type="protein sequence ID" value="MBK6006399.1"/>
    <property type="molecule type" value="Genomic_DNA"/>
</dbReference>
<reference evidence="2" key="2">
    <citation type="submission" date="2021-01" db="EMBL/GenBank/DDBJ databases">
        <authorList>
            <person name="Kang M."/>
        </authorList>
    </citation>
    <scope>NUCLEOTIDE SEQUENCE</scope>
    <source>
        <strain evidence="2">KACC 17527</strain>
    </source>
</reference>
<evidence type="ECO:0000313" key="2">
    <source>
        <dbReference type="EMBL" id="MBK6006399.1"/>
    </source>
</evidence>
<dbReference type="AlphaFoldDB" id="A0A934TS32"/>